<dbReference type="PATRIC" id="fig|37919.13.peg.8312"/>
<proteinExistence type="predicted"/>
<evidence type="ECO:0000313" key="1">
    <source>
        <dbReference type="EMBL" id="ANS32475.1"/>
    </source>
</evidence>
<evidence type="ECO:0000313" key="2">
    <source>
        <dbReference type="Proteomes" id="UP000186108"/>
    </source>
</evidence>
<dbReference type="AlphaFoldDB" id="A0A1B1KIN9"/>
<organism evidence="1 2">
    <name type="scientific">Rhodococcus opacus</name>
    <name type="common">Nocardia opaca</name>
    <dbReference type="NCBI Taxonomy" id="37919"/>
    <lineage>
        <taxon>Bacteria</taxon>
        <taxon>Bacillati</taxon>
        <taxon>Actinomycetota</taxon>
        <taxon>Actinomycetes</taxon>
        <taxon>Mycobacteriales</taxon>
        <taxon>Nocardiaceae</taxon>
        <taxon>Rhodococcus</taxon>
    </lineage>
</organism>
<name>A0A1B1KIN9_RHOOP</name>
<reference evidence="1 2" key="1">
    <citation type="submission" date="2014-07" db="EMBL/GenBank/DDBJ databases">
        <authorList>
            <person name="Zhang J.E."/>
            <person name="Yang H."/>
            <person name="Guo J."/>
            <person name="Deng Z."/>
            <person name="Luo H."/>
            <person name="Luo M."/>
            <person name="Zhao B."/>
        </authorList>
    </citation>
    <scope>NUCLEOTIDE SEQUENCE [LARGE SCALE GENOMIC DNA]</scope>
    <source>
        <strain evidence="1 2">1CP</strain>
        <plasmid evidence="2">Plasmid pr1cp1</plasmid>
    </source>
</reference>
<dbReference type="Proteomes" id="UP000186108">
    <property type="component" value="Plasmid pR1CP1"/>
</dbReference>
<dbReference type="EMBL" id="CP009112">
    <property type="protein sequence ID" value="ANS32475.1"/>
    <property type="molecule type" value="Genomic_DNA"/>
</dbReference>
<protein>
    <submittedName>
        <fullName evidence="1">Uncharacterized protein</fullName>
    </submittedName>
</protein>
<keyword evidence="1" id="KW-0614">Plasmid</keyword>
<sequence length="109" mass="11921">MRSLLNPWYRASVRRAASEHWLTTGSRGLRGMTGEPVELSDTEAATVLAALVETTGGRWPAHPARIARTLRRLGIDGNTEQMATAITALVSDPAWPHRAREITSSASDW</sequence>
<gene>
    <name evidence="1" type="ORF">R1CP_39460</name>
</gene>
<dbReference type="RefSeq" id="WP_196775334.1">
    <property type="nucleotide sequence ID" value="NZ_CP009112.1"/>
</dbReference>
<accession>A0A1B1KIN9</accession>
<geneLocation type="plasmid" evidence="2">
    <name>pr1cp1</name>
</geneLocation>